<reference evidence="1 2" key="1">
    <citation type="submission" date="2016-08" db="EMBL/GenBank/DDBJ databases">
        <title>Analysis of Carbohydrate Active Enzymes in Thermogemmatispora T81 Reveals Carbohydrate Degradation Ability.</title>
        <authorList>
            <person name="Tomazini A."/>
            <person name="Lal S."/>
            <person name="Stott M."/>
            <person name="Henrissat B."/>
            <person name="Polikarpov I."/>
            <person name="Sparling R."/>
            <person name="Levin D.B."/>
        </authorList>
    </citation>
    <scope>NUCLEOTIDE SEQUENCE [LARGE SCALE GENOMIC DNA]</scope>
    <source>
        <strain evidence="1 2">T81</strain>
    </source>
</reference>
<sequence>MYRALPALPAMRAARRTQVGKPGADILSLHRFDLRDSPLLLQKPSQERERGAVPLNGLGASIAPNLTLQIGLNKCLDMLSARLTSHALL</sequence>
<keyword evidence="2" id="KW-1185">Reference proteome</keyword>
<accession>A0A328VMP0</accession>
<gene>
    <name evidence="1" type="ORF">A4R35_23515</name>
</gene>
<evidence type="ECO:0000313" key="1">
    <source>
        <dbReference type="EMBL" id="RAQ98529.1"/>
    </source>
</evidence>
<protein>
    <submittedName>
        <fullName evidence="1">Uncharacterized protein</fullName>
    </submittedName>
</protein>
<organism evidence="1 2">
    <name type="scientific">Thermogemmatispora tikiterensis</name>
    <dbReference type="NCBI Taxonomy" id="1825093"/>
    <lineage>
        <taxon>Bacteria</taxon>
        <taxon>Bacillati</taxon>
        <taxon>Chloroflexota</taxon>
        <taxon>Ktedonobacteria</taxon>
        <taxon>Thermogemmatisporales</taxon>
        <taxon>Thermogemmatisporaceae</taxon>
        <taxon>Thermogemmatispora</taxon>
    </lineage>
</organism>
<dbReference type="Proteomes" id="UP000248706">
    <property type="component" value="Unassembled WGS sequence"/>
</dbReference>
<evidence type="ECO:0000313" key="2">
    <source>
        <dbReference type="Proteomes" id="UP000248706"/>
    </source>
</evidence>
<comment type="caution">
    <text evidence="1">The sequence shown here is derived from an EMBL/GenBank/DDBJ whole genome shotgun (WGS) entry which is preliminary data.</text>
</comment>
<dbReference type="EMBL" id="MCIF01000002">
    <property type="protein sequence ID" value="RAQ98529.1"/>
    <property type="molecule type" value="Genomic_DNA"/>
</dbReference>
<name>A0A328VMP0_9CHLR</name>
<proteinExistence type="predicted"/>
<dbReference type="AlphaFoldDB" id="A0A328VMP0"/>